<gene>
    <name evidence="2" type="ORF">D9757_006534</name>
</gene>
<comment type="caution">
    <text evidence="2">The sequence shown here is derived from an EMBL/GenBank/DDBJ whole genome shotgun (WGS) entry which is preliminary data.</text>
</comment>
<feature type="region of interest" description="Disordered" evidence="1">
    <location>
        <begin position="242"/>
        <end position="278"/>
    </location>
</feature>
<protein>
    <submittedName>
        <fullName evidence="2">Uncharacterized protein</fullName>
    </submittedName>
</protein>
<name>A0A8H5HQ56_9AGAR</name>
<feature type="compositionally biased region" description="Low complexity" evidence="1">
    <location>
        <begin position="250"/>
        <end position="270"/>
    </location>
</feature>
<feature type="region of interest" description="Disordered" evidence="1">
    <location>
        <begin position="61"/>
        <end position="80"/>
    </location>
</feature>
<reference evidence="2 3" key="1">
    <citation type="journal article" date="2020" name="ISME J.">
        <title>Uncovering the hidden diversity of litter-decomposition mechanisms in mushroom-forming fungi.</title>
        <authorList>
            <person name="Floudas D."/>
            <person name="Bentzer J."/>
            <person name="Ahren D."/>
            <person name="Johansson T."/>
            <person name="Persson P."/>
            <person name="Tunlid A."/>
        </authorList>
    </citation>
    <scope>NUCLEOTIDE SEQUENCE [LARGE SCALE GENOMIC DNA]</scope>
    <source>
        <strain evidence="2 3">CBS 406.79</strain>
    </source>
</reference>
<dbReference type="Proteomes" id="UP000518752">
    <property type="component" value="Unassembled WGS sequence"/>
</dbReference>
<dbReference type="OrthoDB" id="565731at2759"/>
<evidence type="ECO:0000313" key="2">
    <source>
        <dbReference type="EMBL" id="KAF5387509.1"/>
    </source>
</evidence>
<proteinExistence type="predicted"/>
<dbReference type="AlphaFoldDB" id="A0A8H5HQ56"/>
<evidence type="ECO:0000256" key="1">
    <source>
        <dbReference type="SAM" id="MobiDB-lite"/>
    </source>
</evidence>
<sequence length="385" mass="43499">MDLEQYIAFRGRKEEQYTSLPSVTWKKKTAKAEIEELFSESQEDFLSPSSTGNLPAAVAVAEGSTSENVPPRRKRLEPADRHKRFEELYQKLLPHLNSDVKERRKLRPIRYTVWTHLVDLAQNEEELQRVVDLAPKWKDVHRSVKDKGGLEKQWGELIVRQAESLGCPQVALEMFSNHAKYQIPLSLPAARHLLHSLHQTNPLQDVMTAVALYGVYNLKPVSNDLVSLGLVCRALSNQIYPLQKPPAPKSEPVNSSSAVEESAGEASSESTQKRNRNLKPTKQVFEALIQSLQSLLSSTNPESYTLSSHARTRNLTPEFAVRQKNAGKGLAAREKEKTWLKWCLERIEKNLKMTEGEGKVEWLRQWRHAAGHVKSQSATTVASTA</sequence>
<keyword evidence="3" id="KW-1185">Reference proteome</keyword>
<evidence type="ECO:0000313" key="3">
    <source>
        <dbReference type="Proteomes" id="UP000518752"/>
    </source>
</evidence>
<organism evidence="2 3">
    <name type="scientific">Collybiopsis confluens</name>
    <dbReference type="NCBI Taxonomy" id="2823264"/>
    <lineage>
        <taxon>Eukaryota</taxon>
        <taxon>Fungi</taxon>
        <taxon>Dikarya</taxon>
        <taxon>Basidiomycota</taxon>
        <taxon>Agaricomycotina</taxon>
        <taxon>Agaricomycetes</taxon>
        <taxon>Agaricomycetidae</taxon>
        <taxon>Agaricales</taxon>
        <taxon>Marasmiineae</taxon>
        <taxon>Omphalotaceae</taxon>
        <taxon>Collybiopsis</taxon>
    </lineage>
</organism>
<dbReference type="EMBL" id="JAACJN010000031">
    <property type="protein sequence ID" value="KAF5387509.1"/>
    <property type="molecule type" value="Genomic_DNA"/>
</dbReference>
<accession>A0A8H5HQ56</accession>